<sequence length="99" mass="10966">MRVTVIADHVGVVEPDVLTELAVVTDLDRAAVVDRLTADGLAERRDDVSHAWLRVEELARRADPGTDGWRADYDEMIRYAAGQGWTSEDALVRAHLEAP</sequence>
<gene>
    <name evidence="1" type="ORF">GCM10010121_092750</name>
</gene>
<protein>
    <submittedName>
        <fullName evidence="1">Uncharacterized protein</fullName>
    </submittedName>
</protein>
<organism evidence="1 2">
    <name type="scientific">Streptomyces brasiliensis</name>
    <dbReference type="NCBI Taxonomy" id="1954"/>
    <lineage>
        <taxon>Bacteria</taxon>
        <taxon>Bacillati</taxon>
        <taxon>Actinomycetota</taxon>
        <taxon>Actinomycetes</taxon>
        <taxon>Kitasatosporales</taxon>
        <taxon>Streptomycetaceae</taxon>
        <taxon>Streptomyces</taxon>
    </lineage>
</organism>
<dbReference type="Proteomes" id="UP000657574">
    <property type="component" value="Unassembled WGS sequence"/>
</dbReference>
<keyword evidence="2" id="KW-1185">Reference proteome</keyword>
<comment type="caution">
    <text evidence="1">The sequence shown here is derived from an EMBL/GenBank/DDBJ whole genome shotgun (WGS) entry which is preliminary data.</text>
</comment>
<reference evidence="1" key="2">
    <citation type="submission" date="2020-09" db="EMBL/GenBank/DDBJ databases">
        <authorList>
            <person name="Sun Q."/>
            <person name="Ohkuma M."/>
        </authorList>
    </citation>
    <scope>NUCLEOTIDE SEQUENCE</scope>
    <source>
        <strain evidence="1">JCM 3086</strain>
    </source>
</reference>
<dbReference type="RefSeq" id="WP_189317323.1">
    <property type="nucleotide sequence ID" value="NZ_BMQA01000098.1"/>
</dbReference>
<name>A0A917UM32_9ACTN</name>
<dbReference type="AlphaFoldDB" id="A0A917UM32"/>
<accession>A0A917UM32</accession>
<reference evidence="1" key="1">
    <citation type="journal article" date="2014" name="Int. J. Syst. Evol. Microbiol.">
        <title>Complete genome sequence of Corynebacterium casei LMG S-19264T (=DSM 44701T), isolated from a smear-ripened cheese.</title>
        <authorList>
            <consortium name="US DOE Joint Genome Institute (JGI-PGF)"/>
            <person name="Walter F."/>
            <person name="Albersmeier A."/>
            <person name="Kalinowski J."/>
            <person name="Ruckert C."/>
        </authorList>
    </citation>
    <scope>NUCLEOTIDE SEQUENCE</scope>
    <source>
        <strain evidence="1">JCM 3086</strain>
    </source>
</reference>
<evidence type="ECO:0000313" key="2">
    <source>
        <dbReference type="Proteomes" id="UP000657574"/>
    </source>
</evidence>
<dbReference type="EMBL" id="BMQA01000098">
    <property type="protein sequence ID" value="GGJ67493.1"/>
    <property type="molecule type" value="Genomic_DNA"/>
</dbReference>
<evidence type="ECO:0000313" key="1">
    <source>
        <dbReference type="EMBL" id="GGJ67493.1"/>
    </source>
</evidence>
<proteinExistence type="predicted"/>